<dbReference type="AlphaFoldDB" id="A0A9W9ABY9"/>
<keyword evidence="2" id="KW-1185">Reference proteome</keyword>
<feature type="non-terminal residue" evidence="1">
    <location>
        <position position="1"/>
    </location>
</feature>
<accession>A0A9W9ABY9</accession>
<dbReference type="OrthoDB" id="3260206at2759"/>
<dbReference type="EMBL" id="JAOTPV010000008">
    <property type="protein sequence ID" value="KAJ4479259.1"/>
    <property type="molecule type" value="Genomic_DNA"/>
</dbReference>
<comment type="caution">
    <text evidence="1">The sequence shown here is derived from an EMBL/GenBank/DDBJ whole genome shotgun (WGS) entry which is preliminary data.</text>
</comment>
<evidence type="ECO:0000313" key="2">
    <source>
        <dbReference type="Proteomes" id="UP001150266"/>
    </source>
</evidence>
<gene>
    <name evidence="1" type="ORF">J3R30DRAFT_3213901</name>
</gene>
<name>A0A9W9ABY9_9AGAR</name>
<reference evidence="1" key="1">
    <citation type="submission" date="2022-08" db="EMBL/GenBank/DDBJ databases">
        <title>A Global Phylogenomic Analysis of the Shiitake Genus Lentinula.</title>
        <authorList>
            <consortium name="DOE Joint Genome Institute"/>
            <person name="Sierra-Patev S."/>
            <person name="Min B."/>
            <person name="Naranjo-Ortiz M."/>
            <person name="Looney B."/>
            <person name="Konkel Z."/>
            <person name="Slot J.C."/>
            <person name="Sakamoto Y."/>
            <person name="Steenwyk J.L."/>
            <person name="Rokas A."/>
            <person name="Carro J."/>
            <person name="Camarero S."/>
            <person name="Ferreira P."/>
            <person name="Molpeceres G."/>
            <person name="Ruiz-Duenas F.J."/>
            <person name="Serrano A."/>
            <person name="Henrissat B."/>
            <person name="Drula E."/>
            <person name="Hughes K.W."/>
            <person name="Mata J.L."/>
            <person name="Ishikawa N.K."/>
            <person name="Vargas-Isla R."/>
            <person name="Ushijima S."/>
            <person name="Smith C.A."/>
            <person name="Ahrendt S."/>
            <person name="Andreopoulos W."/>
            <person name="He G."/>
            <person name="Labutti K."/>
            <person name="Lipzen A."/>
            <person name="Ng V."/>
            <person name="Riley R."/>
            <person name="Sandor L."/>
            <person name="Barry K."/>
            <person name="Martinez A.T."/>
            <person name="Xiao Y."/>
            <person name="Gibbons J.G."/>
            <person name="Terashima K."/>
            <person name="Grigoriev I.V."/>
            <person name="Hibbett D.S."/>
        </authorList>
    </citation>
    <scope>NUCLEOTIDE SEQUENCE</scope>
    <source>
        <strain evidence="1">JLM2183</strain>
    </source>
</reference>
<organism evidence="1 2">
    <name type="scientific">Lentinula aciculospora</name>
    <dbReference type="NCBI Taxonomy" id="153920"/>
    <lineage>
        <taxon>Eukaryota</taxon>
        <taxon>Fungi</taxon>
        <taxon>Dikarya</taxon>
        <taxon>Basidiomycota</taxon>
        <taxon>Agaricomycotina</taxon>
        <taxon>Agaricomycetes</taxon>
        <taxon>Agaricomycetidae</taxon>
        <taxon>Agaricales</taxon>
        <taxon>Marasmiineae</taxon>
        <taxon>Omphalotaceae</taxon>
        <taxon>Lentinula</taxon>
    </lineage>
</organism>
<proteinExistence type="predicted"/>
<sequence length="119" mass="14379">ALKYHWYQKPSVIYYGLGLNYQDCINYHKKHKLPTPLSPSRPSSLLLFVHWVRDCLCQWCNFYELNVFKPLSVPYDTMLYLYDSHTFQQRELAEDEEQDVINILKQELPCLKNQELSWF</sequence>
<feature type="non-terminal residue" evidence="1">
    <location>
        <position position="119"/>
    </location>
</feature>
<evidence type="ECO:0000313" key="1">
    <source>
        <dbReference type="EMBL" id="KAJ4479259.1"/>
    </source>
</evidence>
<protein>
    <submittedName>
        <fullName evidence="1">Uncharacterized protein</fullName>
    </submittedName>
</protein>
<dbReference type="Proteomes" id="UP001150266">
    <property type="component" value="Unassembled WGS sequence"/>
</dbReference>